<organism evidence="1 2">
    <name type="scientific">Gymnopus androsaceus JB14</name>
    <dbReference type="NCBI Taxonomy" id="1447944"/>
    <lineage>
        <taxon>Eukaryota</taxon>
        <taxon>Fungi</taxon>
        <taxon>Dikarya</taxon>
        <taxon>Basidiomycota</taxon>
        <taxon>Agaricomycotina</taxon>
        <taxon>Agaricomycetes</taxon>
        <taxon>Agaricomycetidae</taxon>
        <taxon>Agaricales</taxon>
        <taxon>Marasmiineae</taxon>
        <taxon>Omphalotaceae</taxon>
        <taxon>Gymnopus</taxon>
    </lineage>
</organism>
<name>A0A6A4HE92_9AGAR</name>
<dbReference type="OrthoDB" id="3365698at2759"/>
<sequence>MYNIEQLCLASQSPTATDQSGLDLEEAFFRSRSNFIPNSVVERSQYRVLIAEARRNFEKCDLEDIRRVQLAKLLELQESLLLAPIRRLPPEILSEIFKLVAPGPILVRPGFSRRAGISIFPLAWVSSLWREIIVSQPSFWSVLGMELAELCLDIEHAILRVCLARSGTVPICLYLLCSQVELNLGLCRVLDDLARHADKWKVFKLRANAPILNYILKQACHFTGNPFSILDTMLIDANDVSADGILGNSFIRCPQLHNLDISHLRATDTAELTHLVKLQIGFYQGCSFAVLLEKCPMLKTLTVHYVNPFGGTPIPIPRVHHTHLRTLNLKIDKHVVAGAWQSVQLPNLTHLQARDINKGSFCDVAKQRFDELKAMLSYSQCILDRVQLLGDLNPYNDIVASLFQGIHVRSESNSRFVGDHPYNPSRDLPTRYSMCRVDEGGRLFFGV</sequence>
<proteinExistence type="predicted"/>
<keyword evidence="2" id="KW-1185">Reference proteome</keyword>
<evidence type="ECO:0000313" key="2">
    <source>
        <dbReference type="Proteomes" id="UP000799118"/>
    </source>
</evidence>
<dbReference type="Gene3D" id="3.80.10.10">
    <property type="entry name" value="Ribonuclease Inhibitor"/>
    <property type="match status" value="1"/>
</dbReference>
<dbReference type="AlphaFoldDB" id="A0A6A4HE92"/>
<dbReference type="EMBL" id="ML769519">
    <property type="protein sequence ID" value="KAE9396126.1"/>
    <property type="molecule type" value="Genomic_DNA"/>
</dbReference>
<protein>
    <submittedName>
        <fullName evidence="1">Uncharacterized protein</fullName>
    </submittedName>
</protein>
<dbReference type="Proteomes" id="UP000799118">
    <property type="component" value="Unassembled WGS sequence"/>
</dbReference>
<evidence type="ECO:0000313" key="1">
    <source>
        <dbReference type="EMBL" id="KAE9396126.1"/>
    </source>
</evidence>
<dbReference type="SUPFAM" id="SSF52047">
    <property type="entry name" value="RNI-like"/>
    <property type="match status" value="1"/>
</dbReference>
<dbReference type="InterPro" id="IPR032675">
    <property type="entry name" value="LRR_dom_sf"/>
</dbReference>
<accession>A0A6A4HE92</accession>
<gene>
    <name evidence="1" type="ORF">BT96DRAFT_121133</name>
</gene>
<reference evidence="1" key="1">
    <citation type="journal article" date="2019" name="Environ. Microbiol.">
        <title>Fungal ecological strategies reflected in gene transcription - a case study of two litter decomposers.</title>
        <authorList>
            <person name="Barbi F."/>
            <person name="Kohler A."/>
            <person name="Barry K."/>
            <person name="Baskaran P."/>
            <person name="Daum C."/>
            <person name="Fauchery L."/>
            <person name="Ihrmark K."/>
            <person name="Kuo A."/>
            <person name="LaButti K."/>
            <person name="Lipzen A."/>
            <person name="Morin E."/>
            <person name="Grigoriev I.V."/>
            <person name="Henrissat B."/>
            <person name="Lindahl B."/>
            <person name="Martin F."/>
        </authorList>
    </citation>
    <scope>NUCLEOTIDE SEQUENCE</scope>
    <source>
        <strain evidence="1">JB14</strain>
    </source>
</reference>